<dbReference type="GO" id="GO:0005737">
    <property type="term" value="C:cytoplasm"/>
    <property type="evidence" value="ECO:0007669"/>
    <property type="project" value="UniProtKB-SubCell"/>
</dbReference>
<keyword evidence="5" id="KW-0963">Cytoplasm</keyword>
<gene>
    <name evidence="9" type="ORF">MMYC01_202964</name>
</gene>
<protein>
    <recommendedName>
        <fullName evidence="4">COP9 signalosome complex subunit 3</fullName>
    </recommendedName>
</protein>
<dbReference type="PANTHER" id="PTHR10758">
    <property type="entry name" value="26S PROTEASOME NON-ATPASE REGULATORY SUBUNIT 3/COP9 SIGNALOSOME COMPLEX SUBUNIT 3"/>
    <property type="match status" value="1"/>
</dbReference>
<sequence length="486" mass="54312">MDRFAPVLLAFPPQGGFADDVQYHTAARSHSQKAEKLLATAGFKDFAPQLLEHIRPDIYSISYLSLLVTVKNAESLPQSDLLAKITIFLSTFDSCQIRYAGKLFSVVLDWLSSGTLFPASVAVDLLATALLRLDSTGSVLTSHHVALVKLAYTTDDIAPALPVLEKNVVFYPGMKGSHETRPWCDKGLPPAAYITVESGLTKQLSCNDVLQYDFLRGLCFIQRRSWQQALDALERVITYPTKDNTSCSKIMVEAHNKWILVGLLLNGKTPPLPPTTGLGPQKAYSSLGKPYQSFAKAFEETTASTLKTEFESLGPQFWAEENNYNLVRLVLQHYQRWQILRLRQVYTKISLEQIRMRTQNAETAEPLQSEGEIEALVQSMIDDGMLSGLIERPADGSSAYLTFLTPSEELSETEFAEKMMQSAQRIKDLGPLVKTTDERLASSRDYIRFLVNQQRKDKDAGARDYNIAFVNQVEDEDLMTGLVTGY</sequence>
<comment type="caution">
    <text evidence="9">The sequence shown here is derived from an EMBL/GenBank/DDBJ whole genome shotgun (WGS) entry which is preliminary data.</text>
</comment>
<dbReference type="OrthoDB" id="29061at2759"/>
<organism evidence="9 10">
    <name type="scientific">Madurella mycetomatis</name>
    <dbReference type="NCBI Taxonomy" id="100816"/>
    <lineage>
        <taxon>Eukaryota</taxon>
        <taxon>Fungi</taxon>
        <taxon>Dikarya</taxon>
        <taxon>Ascomycota</taxon>
        <taxon>Pezizomycotina</taxon>
        <taxon>Sordariomycetes</taxon>
        <taxon>Sordariomycetidae</taxon>
        <taxon>Sordariales</taxon>
        <taxon>Sordariales incertae sedis</taxon>
        <taxon>Madurella</taxon>
    </lineage>
</organism>
<dbReference type="InterPro" id="IPR055089">
    <property type="entry name" value="COP9_N"/>
</dbReference>
<evidence type="ECO:0000313" key="9">
    <source>
        <dbReference type="EMBL" id="KXX81805.1"/>
    </source>
</evidence>
<keyword evidence="6" id="KW-0736">Signalosome</keyword>
<evidence type="ECO:0000256" key="4">
    <source>
        <dbReference type="ARBA" id="ARBA00014878"/>
    </source>
</evidence>
<evidence type="ECO:0000256" key="2">
    <source>
        <dbReference type="ARBA" id="ARBA00004496"/>
    </source>
</evidence>
<evidence type="ECO:0000259" key="8">
    <source>
        <dbReference type="PROSITE" id="PS50250"/>
    </source>
</evidence>
<evidence type="ECO:0000256" key="7">
    <source>
        <dbReference type="ARBA" id="ARBA00023242"/>
    </source>
</evidence>
<dbReference type="AlphaFoldDB" id="A0A175WDR9"/>
<dbReference type="Proteomes" id="UP000078237">
    <property type="component" value="Unassembled WGS sequence"/>
</dbReference>
<comment type="subcellular location">
    <subcellularLocation>
        <location evidence="2">Cytoplasm</location>
    </subcellularLocation>
    <subcellularLocation>
        <location evidence="1">Nucleus</location>
    </subcellularLocation>
</comment>
<evidence type="ECO:0000256" key="3">
    <source>
        <dbReference type="ARBA" id="ARBA00007084"/>
    </source>
</evidence>
<evidence type="ECO:0000256" key="6">
    <source>
        <dbReference type="ARBA" id="ARBA00022790"/>
    </source>
</evidence>
<dbReference type="InterPro" id="IPR050756">
    <property type="entry name" value="CSN3"/>
</dbReference>
<evidence type="ECO:0000256" key="1">
    <source>
        <dbReference type="ARBA" id="ARBA00004123"/>
    </source>
</evidence>
<name>A0A175WDR9_9PEZI</name>
<evidence type="ECO:0000256" key="5">
    <source>
        <dbReference type="ARBA" id="ARBA00022490"/>
    </source>
</evidence>
<dbReference type="EMBL" id="LCTW02000027">
    <property type="protein sequence ID" value="KXX81805.1"/>
    <property type="molecule type" value="Genomic_DNA"/>
</dbReference>
<keyword evidence="7" id="KW-0539">Nucleus</keyword>
<dbReference type="GO" id="GO:0008180">
    <property type="term" value="C:COP9 signalosome"/>
    <property type="evidence" value="ECO:0007669"/>
    <property type="project" value="UniProtKB-KW"/>
</dbReference>
<dbReference type="Pfam" id="PF22788">
    <property type="entry name" value="COP9_hel_rpt"/>
    <property type="match status" value="1"/>
</dbReference>
<dbReference type="STRING" id="100816.A0A175WDR9"/>
<dbReference type="PANTHER" id="PTHR10758:SF1">
    <property type="entry name" value="COP9 SIGNALOSOME COMPLEX SUBUNIT 3"/>
    <property type="match status" value="1"/>
</dbReference>
<dbReference type="VEuPathDB" id="FungiDB:MMYC01_202964"/>
<accession>A0A175WDR9</accession>
<reference evidence="9 10" key="1">
    <citation type="journal article" date="2016" name="Genome Announc.">
        <title>Genome Sequence of Madurella mycetomatis mm55, Isolated from a Human Mycetoma Case in Sudan.</title>
        <authorList>
            <person name="Smit S."/>
            <person name="Derks M.F."/>
            <person name="Bervoets S."/>
            <person name="Fahal A."/>
            <person name="van Leeuwen W."/>
            <person name="van Belkum A."/>
            <person name="van de Sande W.W."/>
        </authorList>
    </citation>
    <scope>NUCLEOTIDE SEQUENCE [LARGE SCALE GENOMIC DNA]</scope>
    <source>
        <strain evidence="10">mm55</strain>
    </source>
</reference>
<dbReference type="GO" id="GO:0006511">
    <property type="term" value="P:ubiquitin-dependent protein catabolic process"/>
    <property type="evidence" value="ECO:0007669"/>
    <property type="project" value="TreeGrafter"/>
</dbReference>
<comment type="similarity">
    <text evidence="3">Belongs to the CSN3 family.</text>
</comment>
<evidence type="ECO:0000313" key="10">
    <source>
        <dbReference type="Proteomes" id="UP000078237"/>
    </source>
</evidence>
<proteinExistence type="inferred from homology"/>
<keyword evidence="10" id="KW-1185">Reference proteome</keyword>
<feature type="domain" description="PCI" evidence="8">
    <location>
        <begin position="225"/>
        <end position="404"/>
    </location>
</feature>
<dbReference type="PROSITE" id="PS50250">
    <property type="entry name" value="PCI"/>
    <property type="match status" value="1"/>
</dbReference>
<dbReference type="InterPro" id="IPR000717">
    <property type="entry name" value="PCI_dom"/>
</dbReference>